<name>A0A813GTM9_POLGL</name>
<dbReference type="SUPFAM" id="SSF53448">
    <property type="entry name" value="Nucleotide-diphospho-sugar transferases"/>
    <property type="match status" value="1"/>
</dbReference>
<dbReference type="Gene3D" id="3.90.550.10">
    <property type="entry name" value="Spore Coat Polysaccharide Biosynthesis Protein SpsA, Chain A"/>
    <property type="match status" value="1"/>
</dbReference>
<dbReference type="InterPro" id="IPR050587">
    <property type="entry name" value="GNT1/Glycosyltrans_8"/>
</dbReference>
<dbReference type="EMBL" id="CAJNNV010029564">
    <property type="protein sequence ID" value="CAE8628994.1"/>
    <property type="molecule type" value="Genomic_DNA"/>
</dbReference>
<feature type="transmembrane region" description="Helical" evidence="1">
    <location>
        <begin position="477"/>
        <end position="501"/>
    </location>
</feature>
<keyword evidence="1" id="KW-0812">Transmembrane</keyword>
<sequence>MGPKRRCQRASFRTTFVCFQIAFAAIFASFLTAQGCPIESTSSGNRAYVTLASGPEWVLAVRTLGQALRDLGSCLHQVVLLNYNADEGTKQLLASERWDVREVDRIPSPFDDHGSMTRNTFSMLWAYNMTEFERVLYIDSDFLPLKNIDDAFDCGEWCAAVSARETQNRFNAGLQVLTPNASLFAALLTGGSLGRYGSYNRGVQGYLNEAIPDWCTAGQASSWEEVLNMVDQGQTMAHQCRPLHVRYNYIAKDCELEPFFGLRTKEILYPEFVAALHYNHPIAHIIKPWLWVWYPVEPVNWVWWRARQDLPGESLRRCIWRCLGVYLPLLSSAVLVVFAPKLALQTWPRVVVRRSWNFPLVLVGATLFVLCVLPSELDALVACTCYFTLKGFLVGLLFFFVSGPRRSSEVSPGEPRASEPLQWVFSGYACEVLEAVFYCLPQICGFHFSSNRNVRPFCSDVIGGLPRWLYETMECGIAGYVAFALYFVFVVILQLLMVRLIDWFASRHLKWSVISVDVENSGKYQ</sequence>
<organism evidence="2 3">
    <name type="scientific">Polarella glacialis</name>
    <name type="common">Dinoflagellate</name>
    <dbReference type="NCBI Taxonomy" id="89957"/>
    <lineage>
        <taxon>Eukaryota</taxon>
        <taxon>Sar</taxon>
        <taxon>Alveolata</taxon>
        <taxon>Dinophyceae</taxon>
        <taxon>Suessiales</taxon>
        <taxon>Suessiaceae</taxon>
        <taxon>Polarella</taxon>
    </lineage>
</organism>
<keyword evidence="3" id="KW-1185">Reference proteome</keyword>
<feature type="transmembrane region" description="Helical" evidence="1">
    <location>
        <begin position="379"/>
        <end position="401"/>
    </location>
</feature>
<feature type="transmembrane region" description="Helical" evidence="1">
    <location>
        <begin position="323"/>
        <end position="344"/>
    </location>
</feature>
<dbReference type="AlphaFoldDB" id="A0A813GTM9"/>
<dbReference type="Proteomes" id="UP000654075">
    <property type="component" value="Unassembled WGS sequence"/>
</dbReference>
<feature type="transmembrane region" description="Helical" evidence="1">
    <location>
        <begin position="356"/>
        <end position="373"/>
    </location>
</feature>
<evidence type="ECO:0000256" key="1">
    <source>
        <dbReference type="SAM" id="Phobius"/>
    </source>
</evidence>
<evidence type="ECO:0008006" key="4">
    <source>
        <dbReference type="Google" id="ProtNLM"/>
    </source>
</evidence>
<dbReference type="InterPro" id="IPR029044">
    <property type="entry name" value="Nucleotide-diphossugar_trans"/>
</dbReference>
<comment type="caution">
    <text evidence="2">The sequence shown here is derived from an EMBL/GenBank/DDBJ whole genome shotgun (WGS) entry which is preliminary data.</text>
</comment>
<dbReference type="PANTHER" id="PTHR11183">
    <property type="entry name" value="GLYCOGENIN SUBFAMILY MEMBER"/>
    <property type="match status" value="1"/>
</dbReference>
<dbReference type="OrthoDB" id="2014201at2759"/>
<proteinExistence type="predicted"/>
<reference evidence="2" key="1">
    <citation type="submission" date="2021-02" db="EMBL/GenBank/DDBJ databases">
        <authorList>
            <person name="Dougan E. K."/>
            <person name="Rhodes N."/>
            <person name="Thang M."/>
            <person name="Chan C."/>
        </authorList>
    </citation>
    <scope>NUCLEOTIDE SEQUENCE</scope>
</reference>
<evidence type="ECO:0000313" key="3">
    <source>
        <dbReference type="Proteomes" id="UP000654075"/>
    </source>
</evidence>
<evidence type="ECO:0000313" key="2">
    <source>
        <dbReference type="EMBL" id="CAE8628994.1"/>
    </source>
</evidence>
<gene>
    <name evidence="2" type="ORF">PGLA1383_LOCUS45567</name>
</gene>
<accession>A0A813GTM9</accession>
<keyword evidence="1" id="KW-1133">Transmembrane helix</keyword>
<protein>
    <recommendedName>
        <fullName evidence="4">Hexosyltransferase</fullName>
    </recommendedName>
</protein>
<keyword evidence="1" id="KW-0472">Membrane</keyword>